<protein>
    <submittedName>
        <fullName evidence="3">Uncharacterized protein</fullName>
    </submittedName>
</protein>
<dbReference type="InterPro" id="IPR035914">
    <property type="entry name" value="Sperma_CUB_dom_sf"/>
</dbReference>
<dbReference type="Gene3D" id="2.60.120.290">
    <property type="entry name" value="Spermadhesin, CUB domain"/>
    <property type="match status" value="1"/>
</dbReference>
<evidence type="ECO:0000313" key="4">
    <source>
        <dbReference type="Proteomes" id="UP000023152"/>
    </source>
</evidence>
<keyword evidence="2" id="KW-0812">Transmembrane</keyword>
<dbReference type="SUPFAM" id="SSF49854">
    <property type="entry name" value="Spermadhesin, CUB domain"/>
    <property type="match status" value="1"/>
</dbReference>
<reference evidence="3 4" key="1">
    <citation type="journal article" date="2013" name="Curr. Biol.">
        <title>The Genome of the Foraminiferan Reticulomyxa filosa.</title>
        <authorList>
            <person name="Glockner G."/>
            <person name="Hulsmann N."/>
            <person name="Schleicher M."/>
            <person name="Noegel A.A."/>
            <person name="Eichinger L."/>
            <person name="Gallinger C."/>
            <person name="Pawlowski J."/>
            <person name="Sierra R."/>
            <person name="Euteneuer U."/>
            <person name="Pillet L."/>
            <person name="Moustafa A."/>
            <person name="Platzer M."/>
            <person name="Groth M."/>
            <person name="Szafranski K."/>
            <person name="Schliwa M."/>
        </authorList>
    </citation>
    <scope>NUCLEOTIDE SEQUENCE [LARGE SCALE GENOMIC DNA]</scope>
</reference>
<name>X6NSC0_RETFI</name>
<comment type="caution">
    <text evidence="3">The sequence shown here is derived from an EMBL/GenBank/DDBJ whole genome shotgun (WGS) entry which is preliminary data.</text>
</comment>
<feature type="region of interest" description="Disordered" evidence="1">
    <location>
        <begin position="112"/>
        <end position="135"/>
    </location>
</feature>
<accession>X6NSC0</accession>
<feature type="transmembrane region" description="Helical" evidence="2">
    <location>
        <begin position="32"/>
        <end position="53"/>
    </location>
</feature>
<dbReference type="EMBL" id="ASPP01006197">
    <property type="protein sequence ID" value="ETO29190.1"/>
    <property type="molecule type" value="Genomic_DNA"/>
</dbReference>
<gene>
    <name evidence="3" type="ORF">RFI_07938</name>
</gene>
<keyword evidence="2" id="KW-0472">Membrane</keyword>
<dbReference type="Proteomes" id="UP000023152">
    <property type="component" value="Unassembled WGS sequence"/>
</dbReference>
<feature type="compositionally biased region" description="Basic and acidic residues" evidence="1">
    <location>
        <begin position="114"/>
        <end position="135"/>
    </location>
</feature>
<evidence type="ECO:0000256" key="2">
    <source>
        <dbReference type="SAM" id="Phobius"/>
    </source>
</evidence>
<proteinExistence type="predicted"/>
<evidence type="ECO:0000256" key="1">
    <source>
        <dbReference type="SAM" id="MobiDB-lite"/>
    </source>
</evidence>
<sequence>MEKQFIPDTDKDDPDESETAIEKLNENDKPKICSFTVITLLVVGVMTGFSVGLKLERFTNSVISTDTAQSVATKDVALIWETLDINEQTRVTYDGLSVSDVDGMSRYRISHPKQPFEKTEQKKLSEDKWRDSTDRQTKYGNNERHTWCFHWHFVASKRDWNFPLVIDIEFTFMDLEKGFDRILLRHFNDTFEDTLQSYTGSALLNTLHYWIEPQTKKSICIEFVSDESVVGTGFIAFVTTRLDMCMYKHHYEDDTNIDDSILPYSENPFFVNTSENQRQWNKPVHSDRHCFTRNEVGSSWERGPFFDGKCGVGVYQYDRSEVFLRNVSSVSGVIESGIVNCSLETNVSTGPDENINNHENKQLPTSIRYGWAAINKTFNGVLRIDPYYPNVFAVYKSSQLSFALDHIESSLKNTLQTLIAEQADEKVLSYSVLKHAYFDQSTEFLAARLLHSLLIGRKFVMAFTGSSNTAGHDNMFLSTYAIQLQSRLAHLWTQIGVKGAAFSVFKICLFALYVFKFIISFKVRNIGIGGPTRTTIQAWINHVISSETVTYPLNDRGDSIDILTWESFMNDAGKPPIEFLEMHLRHAAALNVILSIKSKCCLYILFIDSMFYLLFMYEI</sequence>
<keyword evidence="2" id="KW-1133">Transmembrane helix</keyword>
<keyword evidence="4" id="KW-1185">Reference proteome</keyword>
<dbReference type="AlphaFoldDB" id="X6NSC0"/>
<evidence type="ECO:0000313" key="3">
    <source>
        <dbReference type="EMBL" id="ETO29190.1"/>
    </source>
</evidence>
<organism evidence="3 4">
    <name type="scientific">Reticulomyxa filosa</name>
    <dbReference type="NCBI Taxonomy" id="46433"/>
    <lineage>
        <taxon>Eukaryota</taxon>
        <taxon>Sar</taxon>
        <taxon>Rhizaria</taxon>
        <taxon>Retaria</taxon>
        <taxon>Foraminifera</taxon>
        <taxon>Monothalamids</taxon>
        <taxon>Reticulomyxidae</taxon>
        <taxon>Reticulomyxa</taxon>
    </lineage>
</organism>